<keyword evidence="3 7" id="KW-0324">Glycolysis</keyword>
<evidence type="ECO:0000256" key="6">
    <source>
        <dbReference type="ARBA" id="ARBA00048160"/>
    </source>
</evidence>
<comment type="pathway">
    <text evidence="2">Carbohydrate metabolism; hexose metabolism.</text>
</comment>
<comment type="similarity">
    <text evidence="7">Belongs to the hexokinase family.</text>
</comment>
<dbReference type="PANTHER" id="PTHR19443">
    <property type="entry name" value="HEXOKINASE"/>
    <property type="match status" value="1"/>
</dbReference>
<dbReference type="SUPFAM" id="SSF53067">
    <property type="entry name" value="Actin-like ATPase domain"/>
    <property type="match status" value="1"/>
</dbReference>
<dbReference type="EC" id="2.7.1.-" evidence="7"/>
<feature type="domain" description="Hexokinase N-terminal" evidence="8">
    <location>
        <begin position="30"/>
        <end position="226"/>
    </location>
</feature>
<dbReference type="GO" id="GO:0006096">
    <property type="term" value="P:glycolytic process"/>
    <property type="evidence" value="ECO:0007669"/>
    <property type="project" value="UniProtKB-KW"/>
</dbReference>
<organism evidence="9 10">
    <name type="scientific">Gnathostoma spinigerum</name>
    <dbReference type="NCBI Taxonomy" id="75299"/>
    <lineage>
        <taxon>Eukaryota</taxon>
        <taxon>Metazoa</taxon>
        <taxon>Ecdysozoa</taxon>
        <taxon>Nematoda</taxon>
        <taxon>Chromadorea</taxon>
        <taxon>Rhabditida</taxon>
        <taxon>Spirurina</taxon>
        <taxon>Gnathostomatomorpha</taxon>
        <taxon>Gnathostomatoidea</taxon>
        <taxon>Gnathostomatidae</taxon>
        <taxon>Gnathostoma</taxon>
    </lineage>
</organism>
<dbReference type="InterPro" id="IPR001312">
    <property type="entry name" value="Hexokinase"/>
</dbReference>
<dbReference type="GO" id="GO:0005524">
    <property type="term" value="F:ATP binding"/>
    <property type="evidence" value="ECO:0007669"/>
    <property type="project" value="UniProtKB-UniRule"/>
</dbReference>
<keyword evidence="7" id="KW-0547">Nucleotide-binding</keyword>
<accession>A0ABD6EUW3</accession>
<dbReference type="PROSITE" id="PS00378">
    <property type="entry name" value="HEXOKINASE_1"/>
    <property type="match status" value="1"/>
</dbReference>
<name>A0ABD6EUW3_9BILA</name>
<comment type="catalytic activity">
    <reaction evidence="4">
        <text>a D-hexose + ATP = a D-hexose 6-phosphate + ADP + H(+)</text>
        <dbReference type="Rhea" id="RHEA:22740"/>
        <dbReference type="ChEBI" id="CHEBI:4194"/>
        <dbReference type="ChEBI" id="CHEBI:15378"/>
        <dbReference type="ChEBI" id="CHEBI:30616"/>
        <dbReference type="ChEBI" id="CHEBI:229467"/>
        <dbReference type="ChEBI" id="CHEBI:456216"/>
        <dbReference type="EC" id="2.7.1.1"/>
    </reaction>
    <physiologicalReaction direction="left-to-right" evidence="4">
        <dbReference type="Rhea" id="RHEA:22741"/>
    </physiologicalReaction>
</comment>
<dbReference type="GO" id="GO:0004396">
    <property type="term" value="F:hexokinase activity"/>
    <property type="evidence" value="ECO:0007669"/>
    <property type="project" value="UniProtKB-UniRule"/>
</dbReference>
<keyword evidence="10" id="KW-1185">Reference proteome</keyword>
<comment type="catalytic activity">
    <reaction evidence="6">
        <text>D-glucose + ATP = D-glucose 6-phosphate + ADP + H(+)</text>
        <dbReference type="Rhea" id="RHEA:17825"/>
        <dbReference type="ChEBI" id="CHEBI:4167"/>
        <dbReference type="ChEBI" id="CHEBI:15378"/>
        <dbReference type="ChEBI" id="CHEBI:30616"/>
        <dbReference type="ChEBI" id="CHEBI:61548"/>
        <dbReference type="ChEBI" id="CHEBI:456216"/>
        <dbReference type="EC" id="2.7.1.1"/>
    </reaction>
    <physiologicalReaction direction="left-to-right" evidence="6">
        <dbReference type="Rhea" id="RHEA:17826"/>
    </physiologicalReaction>
</comment>
<comment type="catalytic activity">
    <reaction evidence="5">
        <text>D-fructose + ATP = D-fructose 6-phosphate + ADP + H(+)</text>
        <dbReference type="Rhea" id="RHEA:16125"/>
        <dbReference type="ChEBI" id="CHEBI:15378"/>
        <dbReference type="ChEBI" id="CHEBI:30616"/>
        <dbReference type="ChEBI" id="CHEBI:37721"/>
        <dbReference type="ChEBI" id="CHEBI:61527"/>
        <dbReference type="ChEBI" id="CHEBI:456216"/>
        <dbReference type="EC" id="2.7.1.1"/>
    </reaction>
    <physiologicalReaction direction="left-to-right" evidence="5">
        <dbReference type="Rhea" id="RHEA:16126"/>
    </physiologicalReaction>
</comment>
<dbReference type="FunFam" id="3.30.420.40:FF:000095">
    <property type="entry name" value="Phosphotransferase"/>
    <property type="match status" value="1"/>
</dbReference>
<evidence type="ECO:0000256" key="1">
    <source>
        <dbReference type="ARBA" id="ARBA00004888"/>
    </source>
</evidence>
<evidence type="ECO:0000313" key="10">
    <source>
        <dbReference type="Proteomes" id="UP001608902"/>
    </source>
</evidence>
<dbReference type="Gene3D" id="3.30.420.40">
    <property type="match status" value="1"/>
</dbReference>
<dbReference type="AlphaFoldDB" id="A0ABD6EUW3"/>
<dbReference type="Pfam" id="PF00349">
    <property type="entry name" value="Hexokinase_1"/>
    <property type="match status" value="1"/>
</dbReference>
<dbReference type="InterPro" id="IPR022672">
    <property type="entry name" value="Hexokinase_N"/>
</dbReference>
<dbReference type="PANTHER" id="PTHR19443:SF16">
    <property type="entry name" value="HEXOKINASE TYPE 1-RELATED"/>
    <property type="match status" value="1"/>
</dbReference>
<dbReference type="InterPro" id="IPR019807">
    <property type="entry name" value="Hexokinase_BS"/>
</dbReference>
<evidence type="ECO:0000256" key="7">
    <source>
        <dbReference type="RuleBase" id="RU362007"/>
    </source>
</evidence>
<keyword evidence="7" id="KW-0808">Transferase</keyword>
<comment type="pathway">
    <text evidence="1">Carbohydrate degradation; glycolysis; D-glyceraldehyde 3-phosphate and glycerone phosphate from D-glucose: step 1/4.</text>
</comment>
<evidence type="ECO:0000256" key="5">
    <source>
        <dbReference type="ARBA" id="ARBA00047905"/>
    </source>
</evidence>
<keyword evidence="7" id="KW-0418">Kinase</keyword>
<keyword evidence="7" id="KW-0067">ATP-binding</keyword>
<reference evidence="9 10" key="1">
    <citation type="submission" date="2024-08" db="EMBL/GenBank/DDBJ databases">
        <title>Gnathostoma spinigerum genome.</title>
        <authorList>
            <person name="Gonzalez-Bertolin B."/>
            <person name="Monzon S."/>
            <person name="Zaballos A."/>
            <person name="Jimenez P."/>
            <person name="Dekumyoy P."/>
            <person name="Varona S."/>
            <person name="Cuesta I."/>
            <person name="Sumanam S."/>
            <person name="Adisakwattana P."/>
            <person name="Gasser R.B."/>
            <person name="Hernandez-Gonzalez A."/>
            <person name="Young N.D."/>
            <person name="Perteguer M.J."/>
        </authorList>
    </citation>
    <scope>NUCLEOTIDE SEQUENCE [LARGE SCALE GENOMIC DNA]</scope>
    <source>
        <strain evidence="9">AL3</strain>
        <tissue evidence="9">Liver</tissue>
    </source>
</reference>
<dbReference type="PROSITE" id="PS51748">
    <property type="entry name" value="HEXOKINASE_2"/>
    <property type="match status" value="1"/>
</dbReference>
<dbReference type="EMBL" id="JBGFUD010006868">
    <property type="protein sequence ID" value="MFH4981251.1"/>
    <property type="molecule type" value="Genomic_DNA"/>
</dbReference>
<evidence type="ECO:0000256" key="3">
    <source>
        <dbReference type="ARBA" id="ARBA00023152"/>
    </source>
</evidence>
<evidence type="ECO:0000259" key="8">
    <source>
        <dbReference type="Pfam" id="PF00349"/>
    </source>
</evidence>
<dbReference type="Proteomes" id="UP001608902">
    <property type="component" value="Unassembled WGS sequence"/>
</dbReference>
<dbReference type="InterPro" id="IPR043129">
    <property type="entry name" value="ATPase_NBD"/>
</dbReference>
<sequence length="231" mass="25413">MSNSGGHKTTLERLKSISLRGYTDSGQFQKIQEICKCFVLSDDDLRRVMDNMRSEMEKGLSETEAPRSSLKMLPSFVRAVPNGTEQGDFLALDLGGTNFRVLLVKIKGNEAEMSGKIYRVPEHIMKGSGIALFDHIADCLARFMEENGLKEGQKLPLGFTFSFPCDQVGLTVAKLISWTKGFNASGCVGKDVVQLLREAIARRGDIDVDVVAFLNDTVGTQMACAFKENSC</sequence>
<evidence type="ECO:0000256" key="2">
    <source>
        <dbReference type="ARBA" id="ARBA00005028"/>
    </source>
</evidence>
<comment type="caution">
    <text evidence="9">The sequence shown here is derived from an EMBL/GenBank/DDBJ whole genome shotgun (WGS) entry which is preliminary data.</text>
</comment>
<dbReference type="PRINTS" id="PR00475">
    <property type="entry name" value="HEXOKINASE"/>
</dbReference>
<gene>
    <name evidence="9" type="ORF">AB6A40_007960</name>
</gene>
<protein>
    <recommendedName>
        <fullName evidence="7">Phosphotransferase</fullName>
        <ecNumber evidence="7">2.7.1.-</ecNumber>
    </recommendedName>
</protein>
<feature type="non-terminal residue" evidence="9">
    <location>
        <position position="231"/>
    </location>
</feature>
<proteinExistence type="inferred from homology"/>
<evidence type="ECO:0000313" key="9">
    <source>
        <dbReference type="EMBL" id="MFH4981251.1"/>
    </source>
</evidence>
<dbReference type="Gene3D" id="3.40.367.20">
    <property type="match status" value="1"/>
</dbReference>
<evidence type="ECO:0000256" key="4">
    <source>
        <dbReference type="ARBA" id="ARBA00044613"/>
    </source>
</evidence>